<evidence type="ECO:0000259" key="18">
    <source>
        <dbReference type="PROSITE" id="PS51068"/>
    </source>
</evidence>
<evidence type="ECO:0000313" key="19">
    <source>
        <dbReference type="EMBL" id="OHA58913.1"/>
    </source>
</evidence>
<keyword evidence="12" id="KW-0456">Lyase</keyword>
<comment type="catalytic activity">
    <reaction evidence="1">
        <text>Hydrolysis of DNA containing ring-opened 7-methylguanine residues, releasing 2,6-diamino-4-hydroxy-5-(N-methyl)formamidopyrimidine.</text>
        <dbReference type="EC" id="3.2.2.23"/>
    </reaction>
</comment>
<evidence type="ECO:0000256" key="6">
    <source>
        <dbReference type="ARBA" id="ARBA00022763"/>
    </source>
</evidence>
<dbReference type="InterPro" id="IPR012319">
    <property type="entry name" value="FPG_cat"/>
</dbReference>
<comment type="catalytic activity">
    <reaction evidence="15">
        <text>2'-deoxyribonucleotide-(2'-deoxyribose 5'-phosphate)-2'-deoxyribonucleotide-DNA = a 3'-end 2'-deoxyribonucleotide-(2,3-dehydro-2,3-deoxyribose 5'-phosphate)-DNA + a 5'-end 5'-phospho-2'-deoxyribonucleoside-DNA + H(+)</text>
        <dbReference type="Rhea" id="RHEA:66592"/>
        <dbReference type="Rhea" id="RHEA-COMP:13180"/>
        <dbReference type="Rhea" id="RHEA-COMP:16897"/>
        <dbReference type="Rhea" id="RHEA-COMP:17067"/>
        <dbReference type="ChEBI" id="CHEBI:15378"/>
        <dbReference type="ChEBI" id="CHEBI:136412"/>
        <dbReference type="ChEBI" id="CHEBI:157695"/>
        <dbReference type="ChEBI" id="CHEBI:167181"/>
        <dbReference type="EC" id="4.2.99.18"/>
    </reaction>
</comment>
<evidence type="ECO:0000256" key="9">
    <source>
        <dbReference type="ARBA" id="ARBA00022833"/>
    </source>
</evidence>
<evidence type="ECO:0000256" key="8">
    <source>
        <dbReference type="ARBA" id="ARBA00022801"/>
    </source>
</evidence>
<dbReference type="FunFam" id="1.10.8.50:FF:000003">
    <property type="entry name" value="Formamidopyrimidine-DNA glycosylase"/>
    <property type="match status" value="1"/>
</dbReference>
<keyword evidence="8" id="KW-0378">Hydrolase</keyword>
<dbReference type="Gene3D" id="3.20.190.10">
    <property type="entry name" value="MutM-like, N-terminal"/>
    <property type="match status" value="1"/>
</dbReference>
<name>A0A1G2QER3_9BACT</name>
<comment type="subunit">
    <text evidence="4">Monomer.</text>
</comment>
<keyword evidence="13" id="KW-0511">Multifunctional enzyme</keyword>
<dbReference type="CDD" id="cd08966">
    <property type="entry name" value="EcFpg-like_N"/>
    <property type="match status" value="1"/>
</dbReference>
<dbReference type="NCBIfam" id="TIGR00577">
    <property type="entry name" value="fpg"/>
    <property type="match status" value="1"/>
</dbReference>
<sequence>MPELPEVETVSRQLNKAISGKTFKSVVVHVPKMVLPLSAQDFAQNISKKKVLGVSRRAKIVVISLSGKHFFLVHLKMTGQLIFVPKTGKAVVGGHPQRDGGRNLPNNYTQAEFKFTDGSTLYFNDLRKFGWLKLVTEAEKNIILDPHGAEPLDKKFTLNIFTELLTKYPNRTIKQTLFDQHLIAGMGNIYIDEASFLAKVLPTRKIFSLSKSEIEKLYKSMLTVLKLSIKMKGTSARNYVTSTGEKGGFVKYLNVYGRANLPCTTCGTKISKIKHAGRGTHFCEKCQK</sequence>
<dbReference type="Proteomes" id="UP000177043">
    <property type="component" value="Unassembled WGS sequence"/>
</dbReference>
<dbReference type="InterPro" id="IPR010663">
    <property type="entry name" value="Znf_FPG/IleRS"/>
</dbReference>
<evidence type="ECO:0000256" key="1">
    <source>
        <dbReference type="ARBA" id="ARBA00001668"/>
    </source>
</evidence>
<evidence type="ECO:0000259" key="17">
    <source>
        <dbReference type="PROSITE" id="PS51066"/>
    </source>
</evidence>
<keyword evidence="7 16" id="KW-0863">Zinc-finger</keyword>
<dbReference type="PROSITE" id="PS51066">
    <property type="entry name" value="ZF_FPG_2"/>
    <property type="match status" value="1"/>
</dbReference>
<keyword evidence="9" id="KW-0862">Zinc</keyword>
<organism evidence="19 20">
    <name type="scientific">Candidatus Vogelbacteria bacterium RIFOXYD1_FULL_44_32</name>
    <dbReference type="NCBI Taxonomy" id="1802438"/>
    <lineage>
        <taxon>Bacteria</taxon>
        <taxon>Candidatus Vogeliibacteriota</taxon>
    </lineage>
</organism>
<dbReference type="PANTHER" id="PTHR22993:SF9">
    <property type="entry name" value="FORMAMIDOPYRIMIDINE-DNA GLYCOSYLASE"/>
    <property type="match status" value="1"/>
</dbReference>
<evidence type="ECO:0000256" key="3">
    <source>
        <dbReference type="ARBA" id="ARBA00009409"/>
    </source>
</evidence>
<evidence type="ECO:0000256" key="16">
    <source>
        <dbReference type="PROSITE-ProRule" id="PRU00391"/>
    </source>
</evidence>
<keyword evidence="11" id="KW-0234">DNA repair</keyword>
<evidence type="ECO:0000313" key="20">
    <source>
        <dbReference type="Proteomes" id="UP000177043"/>
    </source>
</evidence>
<comment type="similarity">
    <text evidence="3">Belongs to the FPG family.</text>
</comment>
<protein>
    <submittedName>
        <fullName evidence="19">DNA-formamidopyrimidine glycosylase</fullName>
    </submittedName>
</protein>
<dbReference type="SUPFAM" id="SSF57716">
    <property type="entry name" value="Glucocorticoid receptor-like (DNA-binding domain)"/>
    <property type="match status" value="1"/>
</dbReference>
<evidence type="ECO:0000256" key="5">
    <source>
        <dbReference type="ARBA" id="ARBA00022723"/>
    </source>
</evidence>
<dbReference type="InterPro" id="IPR035937">
    <property type="entry name" value="FPG_N"/>
</dbReference>
<dbReference type="SMART" id="SM01232">
    <property type="entry name" value="H2TH"/>
    <property type="match status" value="1"/>
</dbReference>
<evidence type="ECO:0000256" key="11">
    <source>
        <dbReference type="ARBA" id="ARBA00023204"/>
    </source>
</evidence>
<reference evidence="19 20" key="1">
    <citation type="journal article" date="2016" name="Nat. Commun.">
        <title>Thousands of microbial genomes shed light on interconnected biogeochemical processes in an aquifer system.</title>
        <authorList>
            <person name="Anantharaman K."/>
            <person name="Brown C.T."/>
            <person name="Hug L.A."/>
            <person name="Sharon I."/>
            <person name="Castelle C.J."/>
            <person name="Probst A.J."/>
            <person name="Thomas B.C."/>
            <person name="Singh A."/>
            <person name="Wilkins M.J."/>
            <person name="Karaoz U."/>
            <person name="Brodie E.L."/>
            <person name="Williams K.H."/>
            <person name="Hubbard S.S."/>
            <person name="Banfield J.F."/>
        </authorList>
    </citation>
    <scope>NUCLEOTIDE SEQUENCE [LARGE SCALE GENOMIC DNA]</scope>
</reference>
<feature type="domain" description="FPG-type" evidence="17">
    <location>
        <begin position="254"/>
        <end position="288"/>
    </location>
</feature>
<dbReference type="PANTHER" id="PTHR22993">
    <property type="entry name" value="FORMAMIDOPYRIMIDINE-DNA GLYCOSYLASE"/>
    <property type="match status" value="1"/>
</dbReference>
<dbReference type="InterPro" id="IPR015886">
    <property type="entry name" value="H2TH_FPG"/>
</dbReference>
<dbReference type="Pfam" id="PF01149">
    <property type="entry name" value="Fapy_DNA_glyco"/>
    <property type="match status" value="1"/>
</dbReference>
<keyword evidence="5" id="KW-0479">Metal-binding</keyword>
<feature type="domain" description="Formamidopyrimidine-DNA glycosylase catalytic" evidence="18">
    <location>
        <begin position="2"/>
        <end position="130"/>
    </location>
</feature>
<comment type="caution">
    <text evidence="19">The sequence shown here is derived from an EMBL/GenBank/DDBJ whole genome shotgun (WGS) entry which is preliminary data.</text>
</comment>
<dbReference type="Pfam" id="PF06831">
    <property type="entry name" value="H2TH"/>
    <property type="match status" value="1"/>
</dbReference>
<dbReference type="GO" id="GO:0140078">
    <property type="term" value="F:class I DNA-(apurinic or apyrimidinic site) endonuclease activity"/>
    <property type="evidence" value="ECO:0007669"/>
    <property type="project" value="UniProtKB-EC"/>
</dbReference>
<keyword evidence="10" id="KW-0238">DNA-binding</keyword>
<dbReference type="NCBIfam" id="NF002211">
    <property type="entry name" value="PRK01103.1"/>
    <property type="match status" value="1"/>
</dbReference>
<dbReference type="GO" id="GO:0034039">
    <property type="term" value="F:8-oxo-7,8-dihydroguanine DNA N-glycosylase activity"/>
    <property type="evidence" value="ECO:0007669"/>
    <property type="project" value="TreeGrafter"/>
</dbReference>
<dbReference type="Pfam" id="PF06827">
    <property type="entry name" value="zf-FPG_IleRS"/>
    <property type="match status" value="1"/>
</dbReference>
<evidence type="ECO:0000256" key="13">
    <source>
        <dbReference type="ARBA" id="ARBA00023268"/>
    </source>
</evidence>
<dbReference type="EMBL" id="MHTJ01000002">
    <property type="protein sequence ID" value="OHA58913.1"/>
    <property type="molecule type" value="Genomic_DNA"/>
</dbReference>
<dbReference type="GO" id="GO:0006284">
    <property type="term" value="P:base-excision repair"/>
    <property type="evidence" value="ECO:0007669"/>
    <property type="project" value="InterPro"/>
</dbReference>
<dbReference type="Gene3D" id="1.10.8.50">
    <property type="match status" value="1"/>
</dbReference>
<dbReference type="GO" id="GO:0008270">
    <property type="term" value="F:zinc ion binding"/>
    <property type="evidence" value="ECO:0007669"/>
    <property type="project" value="UniProtKB-KW"/>
</dbReference>
<dbReference type="STRING" id="1802438.A2571_00850"/>
<dbReference type="SUPFAM" id="SSF81624">
    <property type="entry name" value="N-terminal domain of MutM-like DNA repair proteins"/>
    <property type="match status" value="1"/>
</dbReference>
<evidence type="ECO:0000256" key="4">
    <source>
        <dbReference type="ARBA" id="ARBA00011245"/>
    </source>
</evidence>
<proteinExistence type="inferred from homology"/>
<keyword evidence="14" id="KW-0326">Glycosidase</keyword>
<evidence type="ECO:0000256" key="7">
    <source>
        <dbReference type="ARBA" id="ARBA00022771"/>
    </source>
</evidence>
<dbReference type="SMART" id="SM00898">
    <property type="entry name" value="Fapy_DNA_glyco"/>
    <property type="match status" value="1"/>
</dbReference>
<dbReference type="GO" id="GO:0003684">
    <property type="term" value="F:damaged DNA binding"/>
    <property type="evidence" value="ECO:0007669"/>
    <property type="project" value="InterPro"/>
</dbReference>
<dbReference type="InterPro" id="IPR000214">
    <property type="entry name" value="Znf_DNA_glyclase/AP_lyase"/>
</dbReference>
<dbReference type="SUPFAM" id="SSF46946">
    <property type="entry name" value="S13-like H2TH domain"/>
    <property type="match status" value="1"/>
</dbReference>
<accession>A0A1G2QER3</accession>
<dbReference type="PROSITE" id="PS51068">
    <property type="entry name" value="FPG_CAT"/>
    <property type="match status" value="1"/>
</dbReference>
<dbReference type="InterPro" id="IPR020629">
    <property type="entry name" value="FPG_Glyclase"/>
</dbReference>
<evidence type="ECO:0000256" key="12">
    <source>
        <dbReference type="ARBA" id="ARBA00023239"/>
    </source>
</evidence>
<comment type="cofactor">
    <cofactor evidence="2">
        <name>Zn(2+)</name>
        <dbReference type="ChEBI" id="CHEBI:29105"/>
    </cofactor>
</comment>
<evidence type="ECO:0000256" key="10">
    <source>
        <dbReference type="ARBA" id="ARBA00023125"/>
    </source>
</evidence>
<gene>
    <name evidence="19" type="ORF">A2571_00850</name>
</gene>
<dbReference type="InterPro" id="IPR015887">
    <property type="entry name" value="DNA_glyclase_Znf_dom_DNA_BS"/>
</dbReference>
<evidence type="ECO:0000256" key="15">
    <source>
        <dbReference type="ARBA" id="ARBA00044632"/>
    </source>
</evidence>
<dbReference type="AlphaFoldDB" id="A0A1G2QER3"/>
<dbReference type="PROSITE" id="PS01242">
    <property type="entry name" value="ZF_FPG_1"/>
    <property type="match status" value="1"/>
</dbReference>
<evidence type="ECO:0000256" key="2">
    <source>
        <dbReference type="ARBA" id="ARBA00001947"/>
    </source>
</evidence>
<evidence type="ECO:0000256" key="14">
    <source>
        <dbReference type="ARBA" id="ARBA00023295"/>
    </source>
</evidence>
<keyword evidence="6" id="KW-0227">DNA damage</keyword>
<dbReference type="InterPro" id="IPR010979">
    <property type="entry name" value="Ribosomal_uS13-like_H2TH"/>
</dbReference>